<organism evidence="1">
    <name type="scientific">viral metagenome</name>
    <dbReference type="NCBI Taxonomy" id="1070528"/>
    <lineage>
        <taxon>unclassified sequences</taxon>
        <taxon>metagenomes</taxon>
        <taxon>organismal metagenomes</taxon>
    </lineage>
</organism>
<accession>A0A6M3LEA8</accession>
<evidence type="ECO:0000313" key="1">
    <source>
        <dbReference type="EMBL" id="QJA92002.1"/>
    </source>
</evidence>
<proteinExistence type="predicted"/>
<gene>
    <name evidence="1" type="ORF">MM415B03210_0002</name>
</gene>
<reference evidence="1" key="1">
    <citation type="submission" date="2020-03" db="EMBL/GenBank/DDBJ databases">
        <title>The deep terrestrial virosphere.</title>
        <authorList>
            <person name="Holmfeldt K."/>
            <person name="Nilsson E."/>
            <person name="Simone D."/>
            <person name="Lopez-Fernandez M."/>
            <person name="Wu X."/>
            <person name="de Brujin I."/>
            <person name="Lundin D."/>
            <person name="Andersson A."/>
            <person name="Bertilsson S."/>
            <person name="Dopson M."/>
        </authorList>
    </citation>
    <scope>NUCLEOTIDE SEQUENCE</scope>
    <source>
        <strain evidence="1">MM415B03210</strain>
    </source>
</reference>
<dbReference type="EMBL" id="MT143030">
    <property type="protein sequence ID" value="QJA92002.1"/>
    <property type="molecule type" value="Genomic_DNA"/>
</dbReference>
<protein>
    <submittedName>
        <fullName evidence="1">Uncharacterized protein</fullName>
    </submittedName>
</protein>
<dbReference type="AlphaFoldDB" id="A0A6M3LEA8"/>
<sequence length="73" mass="8305">MNRTQIAKIYDEFPESQRDMPREQFIREALGALGALDPNRMAADADAIVQRRITGRMNQMAIDEALQNEKARG</sequence>
<name>A0A6M3LEA8_9ZZZZ</name>